<dbReference type="WBParaSite" id="Hba_19071">
    <property type="protein sequence ID" value="Hba_19071"/>
    <property type="gene ID" value="Hba_19071"/>
</dbReference>
<evidence type="ECO:0000256" key="3">
    <source>
        <dbReference type="SAM" id="MobiDB-lite"/>
    </source>
</evidence>
<feature type="compositionally biased region" description="Basic and acidic residues" evidence="3">
    <location>
        <begin position="76"/>
        <end position="92"/>
    </location>
</feature>
<keyword evidence="2" id="KW-0539">Nucleus</keyword>
<feature type="compositionally biased region" description="Basic and acidic residues" evidence="3">
    <location>
        <begin position="99"/>
        <end position="115"/>
    </location>
</feature>
<name>A0A1I7XNL3_HETBA</name>
<dbReference type="Proteomes" id="UP000095283">
    <property type="component" value="Unplaced"/>
</dbReference>
<sequence length="435" mass="49952">MFRKPKNKVALRQRTSGWDDGDVEGSNSTAANQELEQKKDVVIKEVEGDDVELLLSKPPALLSFDHDEGGIPDSRAVYEAKKRRERLRREGTDGYPVDDDQKLKSKGTRERLVREDDNDDSDEDSAKFYSSKSLVRNEEDRRRDEQNEFLAQEQGDVDRDDEADAWEKQQILKAVSRHTIGQIRTEYDNSARLFKERYQDENKVPEDIDMDIDMDIIVEDYKFKNSGIMPDNTLSYIWVTTNFQMEGDVPTLSNKYAMFQEMRIYCRSLLDCLNEKVTEINELGDKRRNLAKARAERLARRRRRDTLDAYNECSTAAAGKNPNTIRIGDAAGISHEDGLSSDDEETTSQQVADNQAKAIKNTSTGCGAFLDRQYWSAIKVRALMVELPESFITMDSSNSFRLLIACLNKVVDEQKAAGRDFYRDVRKFVEKLQKN</sequence>
<feature type="compositionally biased region" description="Polar residues" evidence="3">
    <location>
        <begin position="25"/>
        <end position="34"/>
    </location>
</feature>
<keyword evidence="4" id="KW-1185">Reference proteome</keyword>
<proteinExistence type="predicted"/>
<accession>A0A1I7XNL3</accession>
<dbReference type="InterPro" id="IPR028211">
    <property type="entry name" value="Ntr2"/>
</dbReference>
<dbReference type="GO" id="GO:0071008">
    <property type="term" value="C:U2-type post-mRNA release spliceosomal complex"/>
    <property type="evidence" value="ECO:0007669"/>
    <property type="project" value="InterPro"/>
</dbReference>
<comment type="subcellular location">
    <subcellularLocation>
        <location evidence="1">Nucleus</location>
    </subcellularLocation>
</comment>
<evidence type="ECO:0000256" key="1">
    <source>
        <dbReference type="ARBA" id="ARBA00004123"/>
    </source>
</evidence>
<dbReference type="GO" id="GO:0000390">
    <property type="term" value="P:spliceosomal complex disassembly"/>
    <property type="evidence" value="ECO:0007669"/>
    <property type="project" value="InterPro"/>
</dbReference>
<dbReference type="InterPro" id="IPR012890">
    <property type="entry name" value="GCFC2-like"/>
</dbReference>
<feature type="region of interest" description="Disordered" evidence="3">
    <location>
        <begin position="1"/>
        <end position="37"/>
    </location>
</feature>
<dbReference type="AlphaFoldDB" id="A0A1I7XNL3"/>
<protein>
    <submittedName>
        <fullName evidence="5">GC-rich sequence DNA-binding factor</fullName>
    </submittedName>
</protein>
<dbReference type="PANTHER" id="PTHR12214">
    <property type="entry name" value="GC-RICH SEQUENCE DNA-BINDING FACTOR"/>
    <property type="match status" value="1"/>
</dbReference>
<dbReference type="Pfam" id="PF15458">
    <property type="entry name" value="NTR2"/>
    <property type="match status" value="1"/>
</dbReference>
<feature type="compositionally biased region" description="Basic residues" evidence="3">
    <location>
        <begin position="1"/>
        <end position="11"/>
    </location>
</feature>
<feature type="region of interest" description="Disordered" evidence="3">
    <location>
        <begin position="60"/>
        <end position="161"/>
    </location>
</feature>
<dbReference type="PANTHER" id="PTHR12214:SF0">
    <property type="entry name" value="LD29489P"/>
    <property type="match status" value="1"/>
</dbReference>
<dbReference type="GO" id="GO:0003677">
    <property type="term" value="F:DNA binding"/>
    <property type="evidence" value="ECO:0007669"/>
    <property type="project" value="InterPro"/>
</dbReference>
<feature type="compositionally biased region" description="Basic and acidic residues" evidence="3">
    <location>
        <begin position="135"/>
        <end position="146"/>
    </location>
</feature>
<evidence type="ECO:0000313" key="5">
    <source>
        <dbReference type="WBParaSite" id="Hba_19071"/>
    </source>
</evidence>
<evidence type="ECO:0000313" key="4">
    <source>
        <dbReference type="Proteomes" id="UP000095283"/>
    </source>
</evidence>
<evidence type="ECO:0000256" key="2">
    <source>
        <dbReference type="ARBA" id="ARBA00023242"/>
    </source>
</evidence>
<organism evidence="4 5">
    <name type="scientific">Heterorhabditis bacteriophora</name>
    <name type="common">Entomopathogenic nematode worm</name>
    <dbReference type="NCBI Taxonomy" id="37862"/>
    <lineage>
        <taxon>Eukaryota</taxon>
        <taxon>Metazoa</taxon>
        <taxon>Ecdysozoa</taxon>
        <taxon>Nematoda</taxon>
        <taxon>Chromadorea</taxon>
        <taxon>Rhabditida</taxon>
        <taxon>Rhabditina</taxon>
        <taxon>Rhabditomorpha</taxon>
        <taxon>Strongyloidea</taxon>
        <taxon>Heterorhabditidae</taxon>
        <taxon>Heterorhabditis</taxon>
    </lineage>
</organism>
<reference evidence="5" key="1">
    <citation type="submission" date="2016-11" db="UniProtKB">
        <authorList>
            <consortium name="WormBaseParasite"/>
        </authorList>
    </citation>
    <scope>IDENTIFICATION</scope>
</reference>